<dbReference type="Pfam" id="PF13411">
    <property type="entry name" value="MerR_1"/>
    <property type="match status" value="1"/>
</dbReference>
<dbReference type="Proteomes" id="UP000245444">
    <property type="component" value="Chromosome"/>
</dbReference>
<proteinExistence type="predicted"/>
<dbReference type="RefSeq" id="WP_109959973.1">
    <property type="nucleotide sequence ID" value="NZ_CP029553.1"/>
</dbReference>
<name>A0A2U8WQ84_9HYPH</name>
<organism evidence="2 3">
    <name type="scientific">Methylobacterium terrae</name>
    <dbReference type="NCBI Taxonomy" id="2202827"/>
    <lineage>
        <taxon>Bacteria</taxon>
        <taxon>Pseudomonadati</taxon>
        <taxon>Pseudomonadota</taxon>
        <taxon>Alphaproteobacteria</taxon>
        <taxon>Hyphomicrobiales</taxon>
        <taxon>Methylobacteriaceae</taxon>
        <taxon>Methylobacterium</taxon>
    </lineage>
</organism>
<dbReference type="InterPro" id="IPR009061">
    <property type="entry name" value="DNA-bd_dom_put_sf"/>
</dbReference>
<keyword evidence="3" id="KW-1185">Reference proteome</keyword>
<gene>
    <name evidence="2" type="ORF">DK419_16100</name>
</gene>
<dbReference type="AlphaFoldDB" id="A0A2U8WQ84"/>
<feature type="domain" description="HTH merR-type" evidence="1">
    <location>
        <begin position="17"/>
        <end position="74"/>
    </location>
</feature>
<reference evidence="2 3" key="1">
    <citation type="submission" date="2018-05" db="EMBL/GenBank/DDBJ databases">
        <title>Complete Genome Sequence of Methylobacterium sp. 17Sr1-28.</title>
        <authorList>
            <person name="Srinivasan S."/>
        </authorList>
    </citation>
    <scope>NUCLEOTIDE SEQUENCE [LARGE SCALE GENOMIC DNA]</scope>
    <source>
        <strain evidence="2 3">17Sr1-28</strain>
    </source>
</reference>
<dbReference type="KEGG" id="mtea:DK419_16100"/>
<dbReference type="EMBL" id="CP029553">
    <property type="protein sequence ID" value="AWN47648.1"/>
    <property type="molecule type" value="Genomic_DNA"/>
</dbReference>
<evidence type="ECO:0000259" key="1">
    <source>
        <dbReference type="Pfam" id="PF13411"/>
    </source>
</evidence>
<dbReference type="Gene3D" id="1.10.1660.10">
    <property type="match status" value="1"/>
</dbReference>
<accession>A0A2U8WQ84</accession>
<dbReference type="InterPro" id="IPR000551">
    <property type="entry name" value="MerR-type_HTH_dom"/>
</dbReference>
<evidence type="ECO:0000313" key="3">
    <source>
        <dbReference type="Proteomes" id="UP000245444"/>
    </source>
</evidence>
<dbReference type="SUPFAM" id="SSF46955">
    <property type="entry name" value="Putative DNA-binding domain"/>
    <property type="match status" value="1"/>
</dbReference>
<dbReference type="OrthoDB" id="9809391at2"/>
<protein>
    <recommendedName>
        <fullName evidence="1">HTH merR-type domain-containing protein</fullName>
    </recommendedName>
</protein>
<evidence type="ECO:0000313" key="2">
    <source>
        <dbReference type="EMBL" id="AWN47648.1"/>
    </source>
</evidence>
<dbReference type="GO" id="GO:0006355">
    <property type="term" value="P:regulation of DNA-templated transcription"/>
    <property type="evidence" value="ECO:0007669"/>
    <property type="project" value="InterPro"/>
</dbReference>
<dbReference type="GO" id="GO:0003677">
    <property type="term" value="F:DNA binding"/>
    <property type="evidence" value="ECO:0007669"/>
    <property type="project" value="InterPro"/>
</dbReference>
<sequence length="150" mass="16766">MDWSKAYPAPATRFGLSRLAAVAGVDVRTVQRWQHIGALPGKRIGRGKVRTYDVWDALRLRCLAEMSRLGMRLTGPGLHLSGALTGMVLFEVAQRGSIEGVPTDLRLYPDGEEWLMQWDPRVPDPEGSHIRINLRALAEHVSDADDLWKP</sequence>